<comment type="similarity">
    <text evidence="17">Belongs to the complex I subunit 5 family.</text>
</comment>
<dbReference type="PRINTS" id="PR01434">
    <property type="entry name" value="NADHDHGNASE5"/>
</dbReference>
<feature type="transmembrane region" description="Helical" evidence="17">
    <location>
        <begin position="486"/>
        <end position="506"/>
    </location>
</feature>
<proteinExistence type="inferred from homology"/>
<evidence type="ECO:0000256" key="17">
    <source>
        <dbReference type="RuleBase" id="RU003404"/>
    </source>
</evidence>
<evidence type="ECO:0000256" key="1">
    <source>
        <dbReference type="ARBA" id="ARBA00003257"/>
    </source>
</evidence>
<evidence type="ECO:0000256" key="13">
    <source>
        <dbReference type="ARBA" id="ARBA00023075"/>
    </source>
</evidence>
<dbReference type="GO" id="GO:0003954">
    <property type="term" value="F:NADH dehydrogenase activity"/>
    <property type="evidence" value="ECO:0007669"/>
    <property type="project" value="TreeGrafter"/>
</dbReference>
<evidence type="ECO:0000256" key="11">
    <source>
        <dbReference type="ARBA" id="ARBA00022989"/>
    </source>
</evidence>
<keyword evidence="14 17" id="KW-0496">Mitochondrion</keyword>
<keyword evidence="8" id="KW-0999">Mitochondrion inner membrane</keyword>
<keyword evidence="9" id="KW-1278">Translocase</keyword>
<evidence type="ECO:0000256" key="14">
    <source>
        <dbReference type="ARBA" id="ARBA00023128"/>
    </source>
</evidence>
<dbReference type="Pfam" id="PF00361">
    <property type="entry name" value="Proton_antipo_M"/>
    <property type="match status" value="1"/>
</dbReference>
<feature type="transmembrane region" description="Helical" evidence="17">
    <location>
        <begin position="556"/>
        <end position="574"/>
    </location>
</feature>
<feature type="domain" description="NADH:quinone oxidoreductase/Mrp antiporter transmembrane" evidence="18">
    <location>
        <begin position="107"/>
        <end position="390"/>
    </location>
</feature>
<evidence type="ECO:0000256" key="12">
    <source>
        <dbReference type="ARBA" id="ARBA00023027"/>
    </source>
</evidence>
<dbReference type="GO" id="GO:0042773">
    <property type="term" value="P:ATP synthesis coupled electron transport"/>
    <property type="evidence" value="ECO:0007669"/>
    <property type="project" value="InterPro"/>
</dbReference>
<feature type="transmembrane region" description="Helical" evidence="17">
    <location>
        <begin position="246"/>
        <end position="265"/>
    </location>
</feature>
<gene>
    <name evidence="21" type="primary">nad5</name>
</gene>
<feature type="transmembrane region" description="Helical" evidence="17">
    <location>
        <begin position="526"/>
        <end position="544"/>
    </location>
</feature>
<comment type="function">
    <text evidence="17">Core subunit of the mitochondrial membrane respiratory chain NADH dehydrogenase (Complex I) which catalyzes electron transfer from NADH through the respiratory chain, using ubiquinone as an electron acceptor. Essential for the catalytic activity and assembly of complex I.</text>
</comment>
<feature type="domain" description="NADH-Ubiquinone oxidoreductase (complex I) chain 5 N-terminal" evidence="19">
    <location>
        <begin position="43"/>
        <end position="90"/>
    </location>
</feature>
<organism evidence="21">
    <name type="scientific">Hodotermopsis sjostedti</name>
    <dbReference type="NCBI Taxonomy" id="377914"/>
    <lineage>
        <taxon>Eukaryota</taxon>
        <taxon>Metazoa</taxon>
        <taxon>Ecdysozoa</taxon>
        <taxon>Arthropoda</taxon>
        <taxon>Hexapoda</taxon>
        <taxon>Insecta</taxon>
        <taxon>Pterygota</taxon>
        <taxon>Neoptera</taxon>
        <taxon>Polyneoptera</taxon>
        <taxon>Dictyoptera</taxon>
        <taxon>Blattodea</taxon>
        <taxon>Blattoidea</taxon>
        <taxon>Termitoidae</taxon>
        <taxon>Termopsidae</taxon>
        <taxon>Hodotermopsis</taxon>
    </lineage>
</organism>
<comment type="catalytic activity">
    <reaction evidence="16 17">
        <text>a ubiquinone + NADH + 5 H(+)(in) = a ubiquinol + NAD(+) + 4 H(+)(out)</text>
        <dbReference type="Rhea" id="RHEA:29091"/>
        <dbReference type="Rhea" id="RHEA-COMP:9565"/>
        <dbReference type="Rhea" id="RHEA-COMP:9566"/>
        <dbReference type="ChEBI" id="CHEBI:15378"/>
        <dbReference type="ChEBI" id="CHEBI:16389"/>
        <dbReference type="ChEBI" id="CHEBI:17976"/>
        <dbReference type="ChEBI" id="CHEBI:57540"/>
        <dbReference type="ChEBI" id="CHEBI:57945"/>
        <dbReference type="EC" id="7.1.1.2"/>
    </reaction>
</comment>
<evidence type="ECO:0000256" key="9">
    <source>
        <dbReference type="ARBA" id="ARBA00022967"/>
    </source>
</evidence>
<dbReference type="GO" id="GO:0005743">
    <property type="term" value="C:mitochondrial inner membrane"/>
    <property type="evidence" value="ECO:0007669"/>
    <property type="project" value="UniProtKB-SubCell"/>
</dbReference>
<keyword evidence="12 17" id="KW-0520">NAD</keyword>
<feature type="transmembrane region" description="Helical" evidence="17">
    <location>
        <begin position="113"/>
        <end position="131"/>
    </location>
</feature>
<dbReference type="EC" id="7.1.1.2" evidence="3 17"/>
<keyword evidence="13 17" id="KW-0830">Ubiquinone</keyword>
<feature type="transmembrane region" description="Helical" evidence="17">
    <location>
        <begin position="455"/>
        <end position="474"/>
    </location>
</feature>
<dbReference type="GO" id="GO:0015990">
    <property type="term" value="P:electron transport coupled proton transport"/>
    <property type="evidence" value="ECO:0007669"/>
    <property type="project" value="TreeGrafter"/>
</dbReference>
<evidence type="ECO:0000256" key="4">
    <source>
        <dbReference type="ARBA" id="ARBA00021096"/>
    </source>
</evidence>
<evidence type="ECO:0000256" key="7">
    <source>
        <dbReference type="ARBA" id="ARBA00022692"/>
    </source>
</evidence>
<comment type="subcellular location">
    <subcellularLocation>
        <location evidence="2">Mitochondrion inner membrane</location>
        <topology evidence="2">Multi-pass membrane protein</topology>
    </subcellularLocation>
</comment>
<feature type="transmembrane region" description="Helical" evidence="17">
    <location>
        <begin position="184"/>
        <end position="202"/>
    </location>
</feature>
<dbReference type="Pfam" id="PF06455">
    <property type="entry name" value="NADH5_C"/>
    <property type="match status" value="1"/>
</dbReference>
<sequence>MIFVSVCFSSFLFLLLISLFLFFIGFIFVIDDLVYFIEWDIVTLNSVSVVMTFLFDWMSLFFMSFVFFISSLVILYSDDYMHGDVNMNRFIFLVLMFVLSMGFLIISPNMISILLGWDGLGLVSYCLVIYYQNSKSYNAGMLTVLSNRVGDVALLMVIAWMINFGSWNYIFYFDFFVDCFEVKLISFMIILAAMTSSAQIPFSSWLPAAMAAPTPVSALVHSSTLVTAGVYLLIRFSSLFDYHLNSFLLLISGLTMFMAGIGANFEYDLKKIIALSTLSQLGLMVGIVSFGYPSLAFFHLLTHALFKALLFMCAGVVIHAFKDSQDIRFMGNLSFQMPFTSSCLGVSSLALCGMPFLAGFYSKDLILEMVLLGYMNFFGFMLFFVSTGLTVCYSLRLFYYVLNGDFNFSSFYLVSENNFNIFIGMSGLLIMAVFGGSLLSWMIFPTPEVICLPVYLKNFILFISVLGGWIGYELSSINLGSYLFSLFYYDYSFFLGSMWFMPYISTYGVTFNPLFIGYTSLKSFDYGWSELFGGQGLFWFFMNLSKVNQWWQYNSLKMFLLFFVLWVIVLFFMINL</sequence>
<name>A0A0A7E9C7_9NEOP</name>
<keyword evidence="6" id="KW-0679">Respiratory chain</keyword>
<evidence type="ECO:0000256" key="2">
    <source>
        <dbReference type="ARBA" id="ARBA00004448"/>
    </source>
</evidence>
<evidence type="ECO:0000256" key="3">
    <source>
        <dbReference type="ARBA" id="ARBA00012944"/>
    </source>
</evidence>
<keyword evidence="15 17" id="KW-0472">Membrane</keyword>
<evidence type="ECO:0000259" key="19">
    <source>
        <dbReference type="Pfam" id="PF00662"/>
    </source>
</evidence>
<dbReference type="InterPro" id="IPR003945">
    <property type="entry name" value="NU5C-like"/>
</dbReference>
<feature type="transmembrane region" description="Helical" evidence="17">
    <location>
        <begin position="374"/>
        <end position="398"/>
    </location>
</feature>
<feature type="transmembrane region" description="Helical" evidence="17">
    <location>
        <begin position="89"/>
        <end position="107"/>
    </location>
</feature>
<feature type="transmembrane region" description="Helical" evidence="17">
    <location>
        <begin position="272"/>
        <end position="292"/>
    </location>
</feature>
<dbReference type="GO" id="GO:0008137">
    <property type="term" value="F:NADH dehydrogenase (ubiquinone) activity"/>
    <property type="evidence" value="ECO:0007669"/>
    <property type="project" value="UniProtKB-EC"/>
</dbReference>
<geneLocation type="mitochondrion" evidence="21"/>
<evidence type="ECO:0000256" key="8">
    <source>
        <dbReference type="ARBA" id="ARBA00022792"/>
    </source>
</evidence>
<dbReference type="PANTHER" id="PTHR42829">
    <property type="entry name" value="NADH-UBIQUINONE OXIDOREDUCTASE CHAIN 5"/>
    <property type="match status" value="1"/>
</dbReference>
<reference evidence="21" key="1">
    <citation type="submission" date="2014-10" db="EMBL/GenBank/DDBJ databases">
        <title>The evolutionary history of termites as inferred from 66 mitochondrial genomes.</title>
        <authorList>
            <person name="Bourguignon T."/>
            <person name="Lo N."/>
            <person name="Cameron S.L."/>
            <person name="Sobotnik J."/>
            <person name="Hayashi Y."/>
            <person name="Shigenobu S."/>
            <person name="Watanabe D."/>
            <person name="Roisin Y."/>
            <person name="Miura T."/>
            <person name="Evans T.A."/>
        </authorList>
    </citation>
    <scope>NUCLEOTIDE SEQUENCE</scope>
</reference>
<feature type="transmembrane region" description="Helical" evidence="17">
    <location>
        <begin position="419"/>
        <end position="443"/>
    </location>
</feature>
<keyword evidence="11 17" id="KW-1133">Transmembrane helix</keyword>
<keyword evidence="7 17" id="KW-0812">Transmembrane</keyword>
<dbReference type="EMBL" id="KP026259">
    <property type="protein sequence ID" value="AIY61614.1"/>
    <property type="molecule type" value="Genomic_DNA"/>
</dbReference>
<feature type="transmembrane region" description="Helical" evidence="17">
    <location>
        <begin position="304"/>
        <end position="321"/>
    </location>
</feature>
<feature type="transmembrane region" description="Helical" evidence="17">
    <location>
        <begin position="57"/>
        <end position="77"/>
    </location>
</feature>
<dbReference type="InterPro" id="IPR010934">
    <property type="entry name" value="NADH_DH_su5_C"/>
</dbReference>
<protein>
    <recommendedName>
        <fullName evidence="4 17">NADH-ubiquinone oxidoreductase chain 5</fullName>
        <ecNumber evidence="3 17">7.1.1.2</ecNumber>
    </recommendedName>
</protein>
<evidence type="ECO:0000256" key="16">
    <source>
        <dbReference type="ARBA" id="ARBA00049551"/>
    </source>
</evidence>
<feature type="transmembrane region" description="Helical" evidence="17">
    <location>
        <begin position="12"/>
        <end position="37"/>
    </location>
</feature>
<evidence type="ECO:0000259" key="20">
    <source>
        <dbReference type="Pfam" id="PF06455"/>
    </source>
</evidence>
<feature type="transmembrane region" description="Helical" evidence="17">
    <location>
        <begin position="214"/>
        <end position="234"/>
    </location>
</feature>
<feature type="domain" description="NADH dehydrogenase subunit 5 C-terminal" evidence="20">
    <location>
        <begin position="393"/>
        <end position="574"/>
    </location>
</feature>
<feature type="transmembrane region" description="Helical" evidence="17">
    <location>
        <begin position="342"/>
        <end position="362"/>
    </location>
</feature>
<evidence type="ECO:0000313" key="21">
    <source>
        <dbReference type="EMBL" id="AIY61614.1"/>
    </source>
</evidence>
<keyword evidence="5 17" id="KW-0813">Transport</keyword>
<evidence type="ECO:0000256" key="5">
    <source>
        <dbReference type="ARBA" id="ARBA00022448"/>
    </source>
</evidence>
<dbReference type="InterPro" id="IPR001516">
    <property type="entry name" value="Proton_antipo_N"/>
</dbReference>
<feature type="transmembrane region" description="Helical" evidence="17">
    <location>
        <begin position="152"/>
        <end position="172"/>
    </location>
</feature>
<dbReference type="PRINTS" id="PR01435">
    <property type="entry name" value="NPOXDRDTASE5"/>
</dbReference>
<dbReference type="InterPro" id="IPR001750">
    <property type="entry name" value="ND/Mrp_TM"/>
</dbReference>
<evidence type="ECO:0000256" key="6">
    <source>
        <dbReference type="ARBA" id="ARBA00022660"/>
    </source>
</evidence>
<comment type="function">
    <text evidence="1">Core subunit of the mitochondrial membrane respiratory chain NADH dehydrogenase (Complex I) that is believed to belong to the minimal assembly required for catalysis. Complex I functions in the transfer of electrons from NADH to the respiratory chain. The immediate electron acceptor for the enzyme is believed to be ubiquinone.</text>
</comment>
<dbReference type="PANTHER" id="PTHR42829:SF2">
    <property type="entry name" value="NADH-UBIQUINONE OXIDOREDUCTASE CHAIN 5"/>
    <property type="match status" value="1"/>
</dbReference>
<accession>A0A0A7E9C7</accession>
<dbReference type="AlphaFoldDB" id="A0A0A7E9C7"/>
<evidence type="ECO:0000259" key="18">
    <source>
        <dbReference type="Pfam" id="PF00361"/>
    </source>
</evidence>
<evidence type="ECO:0000256" key="15">
    <source>
        <dbReference type="ARBA" id="ARBA00023136"/>
    </source>
</evidence>
<dbReference type="Pfam" id="PF00662">
    <property type="entry name" value="Proton_antipo_N"/>
    <property type="match status" value="1"/>
</dbReference>
<evidence type="ECO:0000256" key="10">
    <source>
        <dbReference type="ARBA" id="ARBA00022982"/>
    </source>
</evidence>
<keyword evidence="10" id="KW-0249">Electron transport</keyword>